<dbReference type="OrthoDB" id="8017763at2"/>
<evidence type="ECO:0000313" key="2">
    <source>
        <dbReference type="Proteomes" id="UP000076079"/>
    </source>
</evidence>
<reference evidence="1 2" key="1">
    <citation type="journal article" date="2016" name="Genome Announc.">
        <title>First Complete Genome Sequence of a Subdivision 6 Acidobacterium Strain.</title>
        <authorList>
            <person name="Huang S."/>
            <person name="Vieira S."/>
            <person name="Bunk B."/>
            <person name="Riedel T."/>
            <person name="Sproer C."/>
            <person name="Overmann J."/>
        </authorList>
    </citation>
    <scope>NUCLEOTIDE SEQUENCE [LARGE SCALE GENOMIC DNA]</scope>
    <source>
        <strain evidence="2">DSM 100886 HEG_-6_39</strain>
    </source>
</reference>
<dbReference type="AlphaFoldDB" id="A0A143PJI4"/>
<evidence type="ECO:0000313" key="1">
    <source>
        <dbReference type="EMBL" id="AMY07934.1"/>
    </source>
</evidence>
<name>A0A143PJI4_LUTPR</name>
<evidence type="ECO:0008006" key="3">
    <source>
        <dbReference type="Google" id="ProtNLM"/>
    </source>
</evidence>
<dbReference type="InterPro" id="IPR011051">
    <property type="entry name" value="RmlC_Cupin_sf"/>
</dbReference>
<dbReference type="STRING" id="1855912.LuPra_01118"/>
<sequence length="252" mass="27227">MPTRRVHVLTTVRLVVLVSMILVQRNGAQGADGQSGAVPPPALDARRLSRTAEAQLGVLPAQPLYWHIYEYTSRAAAEAARGDRGTAAEVFGRHWLYAIADDQWRPAGGEKIALIGPLQVATDTAYTARYMEALFPWAGPQPYGDGSGHRHPGPEAWYVVSGAQCLETPNGLIVASAGWGAMVPDGWPMAISSVGGETRRALVLILHRSAESYSMAVDGTPRIPVSAVRDHRSHGVPHSDWKPQGLCAKWQR</sequence>
<accession>A0A143PJI4</accession>
<keyword evidence="2" id="KW-1185">Reference proteome</keyword>
<dbReference type="RefSeq" id="WP_110169822.1">
    <property type="nucleotide sequence ID" value="NZ_CP015136.1"/>
</dbReference>
<protein>
    <recommendedName>
        <fullName evidence="3">Cupin domain protein</fullName>
    </recommendedName>
</protein>
<reference evidence="2" key="2">
    <citation type="submission" date="2016-04" db="EMBL/GenBank/DDBJ databases">
        <title>First Complete Genome Sequence of a Subdivision 6 Acidobacterium.</title>
        <authorList>
            <person name="Huang S."/>
            <person name="Vieira S."/>
            <person name="Bunk B."/>
            <person name="Riedel T."/>
            <person name="Sproeer C."/>
            <person name="Overmann J."/>
        </authorList>
    </citation>
    <scope>NUCLEOTIDE SEQUENCE [LARGE SCALE GENOMIC DNA]</scope>
    <source>
        <strain evidence="2">DSM 100886 HEG_-6_39</strain>
    </source>
</reference>
<dbReference type="SUPFAM" id="SSF51182">
    <property type="entry name" value="RmlC-like cupins"/>
    <property type="match status" value="1"/>
</dbReference>
<dbReference type="Proteomes" id="UP000076079">
    <property type="component" value="Chromosome"/>
</dbReference>
<gene>
    <name evidence="1" type="ORF">LuPra_01118</name>
</gene>
<dbReference type="EMBL" id="CP015136">
    <property type="protein sequence ID" value="AMY07934.1"/>
    <property type="molecule type" value="Genomic_DNA"/>
</dbReference>
<dbReference type="KEGG" id="abac:LuPra_01118"/>
<organism evidence="1 2">
    <name type="scientific">Luteitalea pratensis</name>
    <dbReference type="NCBI Taxonomy" id="1855912"/>
    <lineage>
        <taxon>Bacteria</taxon>
        <taxon>Pseudomonadati</taxon>
        <taxon>Acidobacteriota</taxon>
        <taxon>Vicinamibacteria</taxon>
        <taxon>Vicinamibacterales</taxon>
        <taxon>Vicinamibacteraceae</taxon>
        <taxon>Luteitalea</taxon>
    </lineage>
</organism>
<proteinExistence type="predicted"/>